<dbReference type="Proteomes" id="UP000660024">
    <property type="component" value="Unassembled WGS sequence"/>
</dbReference>
<evidence type="ECO:0000313" key="11">
    <source>
        <dbReference type="Proteomes" id="UP000660024"/>
    </source>
</evidence>
<dbReference type="Pfam" id="PF18917">
    <property type="entry name" value="LiaI-LiaF-like_TM1"/>
    <property type="match status" value="1"/>
</dbReference>
<evidence type="ECO:0000256" key="7">
    <source>
        <dbReference type="SAM" id="Phobius"/>
    </source>
</evidence>
<reference evidence="10 11" key="1">
    <citation type="submission" date="2020-12" db="EMBL/GenBank/DDBJ databases">
        <title>Bacterial novel species Pedobacter sp. SD-b isolated from soil.</title>
        <authorList>
            <person name="Jung H.-Y."/>
        </authorList>
    </citation>
    <scope>NUCLEOTIDE SEQUENCE [LARGE SCALE GENOMIC DNA]</scope>
    <source>
        <strain evidence="10 11">SD-b</strain>
    </source>
</reference>
<sequence length="177" mass="19973">MEKKLKRDTTDNMVAGVAAGLAKYFELDVTWVRIAFALAAFFGGGGIWVYLILWIAVPEDKISPFSYTDYRVNPDEPFKENFGSTFKPKRNQNMGLLVGLLLIGFGFYFLMNEFDLLPYWFKISKLWPLVFVVIGLSILFKNTHRSPIDGPDLGSGAADQETKTDKSDTDPENNTNL</sequence>
<keyword evidence="11" id="KW-1185">Reference proteome</keyword>
<keyword evidence="4 7" id="KW-1133">Transmembrane helix</keyword>
<evidence type="ECO:0000313" key="10">
    <source>
        <dbReference type="EMBL" id="MBK0382146.1"/>
    </source>
</evidence>
<name>A0ABS1BH88_9SPHI</name>
<dbReference type="PANTHER" id="PTHR33885">
    <property type="entry name" value="PHAGE SHOCK PROTEIN C"/>
    <property type="match status" value="1"/>
</dbReference>
<evidence type="ECO:0000256" key="5">
    <source>
        <dbReference type="ARBA" id="ARBA00023136"/>
    </source>
</evidence>
<feature type="compositionally biased region" description="Basic and acidic residues" evidence="6">
    <location>
        <begin position="160"/>
        <end position="169"/>
    </location>
</feature>
<dbReference type="InterPro" id="IPR052027">
    <property type="entry name" value="PspC"/>
</dbReference>
<feature type="transmembrane region" description="Helical" evidence="7">
    <location>
        <begin position="34"/>
        <end position="57"/>
    </location>
</feature>
<organism evidence="10 11">
    <name type="scientific">Pedobacter segetis</name>
    <dbReference type="NCBI Taxonomy" id="2793069"/>
    <lineage>
        <taxon>Bacteria</taxon>
        <taxon>Pseudomonadati</taxon>
        <taxon>Bacteroidota</taxon>
        <taxon>Sphingobacteriia</taxon>
        <taxon>Sphingobacteriales</taxon>
        <taxon>Sphingobacteriaceae</taxon>
        <taxon>Pedobacter</taxon>
    </lineage>
</organism>
<dbReference type="RefSeq" id="WP_200584933.1">
    <property type="nucleotide sequence ID" value="NZ_JAEHFY010000005.1"/>
</dbReference>
<proteinExistence type="predicted"/>
<dbReference type="Pfam" id="PF04024">
    <property type="entry name" value="PspC"/>
    <property type="match status" value="1"/>
</dbReference>
<gene>
    <name evidence="10" type="ORF">I5M32_04165</name>
</gene>
<comment type="subcellular location">
    <subcellularLocation>
        <location evidence="1">Cell membrane</location>
        <topology evidence="1">Single-pass membrane protein</topology>
    </subcellularLocation>
</comment>
<dbReference type="EMBL" id="JAEHFY010000005">
    <property type="protein sequence ID" value="MBK0382146.1"/>
    <property type="molecule type" value="Genomic_DNA"/>
</dbReference>
<feature type="transmembrane region" description="Helical" evidence="7">
    <location>
        <begin position="94"/>
        <end position="111"/>
    </location>
</feature>
<evidence type="ECO:0000259" key="8">
    <source>
        <dbReference type="Pfam" id="PF04024"/>
    </source>
</evidence>
<feature type="domain" description="Phage shock protein PspC N-terminal" evidence="8">
    <location>
        <begin position="3"/>
        <end position="59"/>
    </location>
</feature>
<feature type="domain" description="LiaI-LiaF-like transmembrane region" evidence="9">
    <location>
        <begin position="97"/>
        <end position="139"/>
    </location>
</feature>
<feature type="transmembrane region" description="Helical" evidence="7">
    <location>
        <begin position="123"/>
        <end position="140"/>
    </location>
</feature>
<protein>
    <submittedName>
        <fullName evidence="10">PspC domain-containing protein</fullName>
    </submittedName>
</protein>
<evidence type="ECO:0000259" key="9">
    <source>
        <dbReference type="Pfam" id="PF18917"/>
    </source>
</evidence>
<dbReference type="PANTHER" id="PTHR33885:SF3">
    <property type="entry name" value="PHAGE SHOCK PROTEIN C"/>
    <property type="match status" value="1"/>
</dbReference>
<keyword evidence="5 7" id="KW-0472">Membrane</keyword>
<dbReference type="InterPro" id="IPR007168">
    <property type="entry name" value="Phageshock_PspC_N"/>
</dbReference>
<comment type="caution">
    <text evidence="10">The sequence shown here is derived from an EMBL/GenBank/DDBJ whole genome shotgun (WGS) entry which is preliminary data.</text>
</comment>
<evidence type="ECO:0000256" key="6">
    <source>
        <dbReference type="SAM" id="MobiDB-lite"/>
    </source>
</evidence>
<accession>A0ABS1BH88</accession>
<evidence type="ECO:0000256" key="3">
    <source>
        <dbReference type="ARBA" id="ARBA00022692"/>
    </source>
</evidence>
<evidence type="ECO:0000256" key="2">
    <source>
        <dbReference type="ARBA" id="ARBA00022475"/>
    </source>
</evidence>
<feature type="region of interest" description="Disordered" evidence="6">
    <location>
        <begin position="149"/>
        <end position="177"/>
    </location>
</feature>
<keyword evidence="3 7" id="KW-0812">Transmembrane</keyword>
<dbReference type="InterPro" id="IPR043726">
    <property type="entry name" value="LiaI-LiaF-like_TM1"/>
</dbReference>
<evidence type="ECO:0000256" key="4">
    <source>
        <dbReference type="ARBA" id="ARBA00022989"/>
    </source>
</evidence>
<keyword evidence="2" id="KW-1003">Cell membrane</keyword>
<evidence type="ECO:0000256" key="1">
    <source>
        <dbReference type="ARBA" id="ARBA00004162"/>
    </source>
</evidence>